<evidence type="ECO:0000256" key="4">
    <source>
        <dbReference type="PROSITE-ProRule" id="PRU00335"/>
    </source>
</evidence>
<dbReference type="PANTHER" id="PTHR30055:SF234">
    <property type="entry name" value="HTH-TYPE TRANSCRIPTIONAL REGULATOR BETI"/>
    <property type="match status" value="1"/>
</dbReference>
<keyword evidence="7" id="KW-1185">Reference proteome</keyword>
<feature type="domain" description="HTH tetR-type" evidence="5">
    <location>
        <begin position="8"/>
        <end position="68"/>
    </location>
</feature>
<organism evidence="6 7">
    <name type="scientific">Amycolatopsis deserti</name>
    <dbReference type="NCBI Taxonomy" id="185696"/>
    <lineage>
        <taxon>Bacteria</taxon>
        <taxon>Bacillati</taxon>
        <taxon>Actinomycetota</taxon>
        <taxon>Actinomycetes</taxon>
        <taxon>Pseudonocardiales</taxon>
        <taxon>Pseudonocardiaceae</taxon>
        <taxon>Amycolatopsis</taxon>
    </lineage>
</organism>
<name>A0ABQ3ILX6_9PSEU</name>
<evidence type="ECO:0000313" key="7">
    <source>
        <dbReference type="Proteomes" id="UP000605897"/>
    </source>
</evidence>
<evidence type="ECO:0000259" key="5">
    <source>
        <dbReference type="PROSITE" id="PS50977"/>
    </source>
</evidence>
<dbReference type="SUPFAM" id="SSF48498">
    <property type="entry name" value="Tetracyclin repressor-like, C-terminal domain"/>
    <property type="match status" value="1"/>
</dbReference>
<dbReference type="EMBL" id="BNAU01000001">
    <property type="protein sequence ID" value="GHE84150.1"/>
    <property type="molecule type" value="Genomic_DNA"/>
</dbReference>
<dbReference type="Gene3D" id="1.10.357.10">
    <property type="entry name" value="Tetracycline Repressor, domain 2"/>
    <property type="match status" value="1"/>
</dbReference>
<keyword evidence="2 4" id="KW-0238">DNA-binding</keyword>
<dbReference type="InterPro" id="IPR009057">
    <property type="entry name" value="Homeodomain-like_sf"/>
</dbReference>
<evidence type="ECO:0000256" key="3">
    <source>
        <dbReference type="ARBA" id="ARBA00023163"/>
    </source>
</evidence>
<reference evidence="7" key="1">
    <citation type="journal article" date="2019" name="Int. J. Syst. Evol. Microbiol.">
        <title>The Global Catalogue of Microorganisms (GCM) 10K type strain sequencing project: providing services to taxonomists for standard genome sequencing and annotation.</title>
        <authorList>
            <consortium name="The Broad Institute Genomics Platform"/>
            <consortium name="The Broad Institute Genome Sequencing Center for Infectious Disease"/>
            <person name="Wu L."/>
            <person name="Ma J."/>
        </authorList>
    </citation>
    <scope>NUCLEOTIDE SEQUENCE [LARGE SCALE GENOMIC DNA]</scope>
    <source>
        <strain evidence="7">CGMCC 4.7677</strain>
    </source>
</reference>
<dbReference type="PRINTS" id="PR00455">
    <property type="entry name" value="HTHTETR"/>
</dbReference>
<evidence type="ECO:0000256" key="2">
    <source>
        <dbReference type="ARBA" id="ARBA00023125"/>
    </source>
</evidence>
<accession>A0ABQ3ILX6</accession>
<evidence type="ECO:0000313" key="6">
    <source>
        <dbReference type="EMBL" id="GHE84150.1"/>
    </source>
</evidence>
<dbReference type="PANTHER" id="PTHR30055">
    <property type="entry name" value="HTH-TYPE TRANSCRIPTIONAL REGULATOR RUTR"/>
    <property type="match status" value="1"/>
</dbReference>
<dbReference type="InterPro" id="IPR001647">
    <property type="entry name" value="HTH_TetR"/>
</dbReference>
<keyword evidence="1" id="KW-0805">Transcription regulation</keyword>
<feature type="DNA-binding region" description="H-T-H motif" evidence="4">
    <location>
        <begin position="31"/>
        <end position="50"/>
    </location>
</feature>
<proteinExistence type="predicted"/>
<evidence type="ECO:0000256" key="1">
    <source>
        <dbReference type="ARBA" id="ARBA00023015"/>
    </source>
</evidence>
<dbReference type="RefSeq" id="WP_229874281.1">
    <property type="nucleotide sequence ID" value="NZ_BNAU01000001.1"/>
</dbReference>
<comment type="caution">
    <text evidence="6">The sequence shown here is derived from an EMBL/GenBank/DDBJ whole genome shotgun (WGS) entry which is preliminary data.</text>
</comment>
<dbReference type="Pfam" id="PF00440">
    <property type="entry name" value="TetR_N"/>
    <property type="match status" value="1"/>
</dbReference>
<dbReference type="SUPFAM" id="SSF46689">
    <property type="entry name" value="Homeodomain-like"/>
    <property type="match status" value="1"/>
</dbReference>
<gene>
    <name evidence="6" type="ORF">GCM10017786_14500</name>
</gene>
<protein>
    <submittedName>
        <fullName evidence="6">TetR family transcriptional regulator</fullName>
    </submittedName>
</protein>
<dbReference type="PROSITE" id="PS50977">
    <property type="entry name" value="HTH_TETR_2"/>
    <property type="match status" value="1"/>
</dbReference>
<dbReference type="InterPro" id="IPR050109">
    <property type="entry name" value="HTH-type_TetR-like_transc_reg"/>
</dbReference>
<dbReference type="InterPro" id="IPR036271">
    <property type="entry name" value="Tet_transcr_reg_TetR-rel_C_sf"/>
</dbReference>
<keyword evidence="3" id="KW-0804">Transcription</keyword>
<sequence>MGGKYHHGNLRDELVRVSLDLIAERGVAAFSVAEVARRAKVSPGAPYRHFPERESLLAAVAATVAGQLTAEVRAAIEREDDPADALAAAAGAYTAYLIRRRAGMNLIYAEGLHGPGYTELHENTRALTDEFLMLCLRLCDEPHEALELMEQLFTQAHGYGMFWLDGVFVKHGYPPEQVVAKSVAAARVMIEGHRATAARELPRSG</sequence>
<dbReference type="Proteomes" id="UP000605897">
    <property type="component" value="Unassembled WGS sequence"/>
</dbReference>